<feature type="transmembrane region" description="Helical" evidence="10">
    <location>
        <begin position="44"/>
        <end position="61"/>
    </location>
</feature>
<evidence type="ECO:0000256" key="7">
    <source>
        <dbReference type="ARBA" id="ARBA00022989"/>
    </source>
</evidence>
<keyword evidence="8" id="KW-0560">Oxidoreductase</keyword>
<dbReference type="GO" id="GO:0030288">
    <property type="term" value="C:outer membrane-bounded periplasmic space"/>
    <property type="evidence" value="ECO:0007669"/>
    <property type="project" value="InterPro"/>
</dbReference>
<dbReference type="EMBL" id="PDEA01000001">
    <property type="protein sequence ID" value="PEH89235.1"/>
    <property type="molecule type" value="Genomic_DNA"/>
</dbReference>
<keyword evidence="5 10" id="KW-0812">Transmembrane</keyword>
<evidence type="ECO:0000256" key="10">
    <source>
        <dbReference type="SAM" id="Phobius"/>
    </source>
</evidence>
<dbReference type="OrthoDB" id="9794322at2"/>
<dbReference type="InterPro" id="IPR018391">
    <property type="entry name" value="PQQ_b-propeller_rpt"/>
</dbReference>
<gene>
    <name evidence="12" type="ORF">CRM82_12080</name>
</gene>
<proteinExistence type="inferred from homology"/>
<feature type="transmembrane region" description="Helical" evidence="10">
    <location>
        <begin position="12"/>
        <end position="32"/>
    </location>
</feature>
<dbReference type="InterPro" id="IPR017511">
    <property type="entry name" value="PQQ_mDH"/>
</dbReference>
<evidence type="ECO:0000256" key="8">
    <source>
        <dbReference type="ARBA" id="ARBA00023002"/>
    </source>
</evidence>
<dbReference type="GeneID" id="80801351"/>
<dbReference type="SMART" id="SM00564">
    <property type="entry name" value="PQQ"/>
    <property type="match status" value="5"/>
</dbReference>
<protein>
    <submittedName>
        <fullName evidence="12">Membrane-bound PQQ-dependent dehydrogenase, glucose/quinate/shikimate family</fullName>
    </submittedName>
</protein>
<comment type="caution">
    <text evidence="12">The sequence shown here is derived from an EMBL/GenBank/DDBJ whole genome shotgun (WGS) entry which is preliminary data.</text>
</comment>
<name>A0A2A7UV94_COMTR</name>
<keyword evidence="13" id="KW-1185">Reference proteome</keyword>
<dbReference type="InterPro" id="IPR011047">
    <property type="entry name" value="Quinoprotein_ADH-like_sf"/>
</dbReference>
<evidence type="ECO:0000256" key="5">
    <source>
        <dbReference type="ARBA" id="ARBA00022692"/>
    </source>
</evidence>
<comment type="subcellular location">
    <subcellularLocation>
        <location evidence="2">Cell membrane</location>
        <topology evidence="2">Multi-pass membrane protein</topology>
    </subcellularLocation>
</comment>
<reference evidence="13" key="1">
    <citation type="submission" date="2017-09" db="EMBL/GenBank/DDBJ databases">
        <title>FDA dAtabase for Regulatory Grade micrObial Sequences (FDA-ARGOS): Supporting development and validation of Infectious Disease Dx tests.</title>
        <authorList>
            <person name="Minogue T."/>
            <person name="Wolcott M."/>
            <person name="Wasieloski L."/>
            <person name="Aguilar W."/>
            <person name="Moore D."/>
            <person name="Tallon L."/>
            <person name="Sadzewicz L."/>
            <person name="Ott S."/>
            <person name="Zhao X."/>
            <person name="Nagaraj S."/>
            <person name="Vavikolanu K."/>
            <person name="Aluvathingal J."/>
            <person name="Nadendla S."/>
            <person name="Sichtig H."/>
        </authorList>
    </citation>
    <scope>NUCLEOTIDE SEQUENCE [LARGE SCALE GENOMIC DNA]</scope>
    <source>
        <strain evidence="13">FDAARGOS_394</strain>
    </source>
</reference>
<dbReference type="GO" id="GO:0005886">
    <property type="term" value="C:plasma membrane"/>
    <property type="evidence" value="ECO:0007669"/>
    <property type="project" value="UniProtKB-SubCell"/>
</dbReference>
<keyword evidence="6" id="KW-0634">PQQ</keyword>
<organism evidence="12 13">
    <name type="scientific">Comamonas terrigena</name>
    <dbReference type="NCBI Taxonomy" id="32013"/>
    <lineage>
        <taxon>Bacteria</taxon>
        <taxon>Pseudomonadati</taxon>
        <taxon>Pseudomonadota</taxon>
        <taxon>Betaproteobacteria</taxon>
        <taxon>Burkholderiales</taxon>
        <taxon>Comamonadaceae</taxon>
        <taxon>Comamonas</taxon>
    </lineage>
</organism>
<dbReference type="PROSITE" id="PS00364">
    <property type="entry name" value="BACTERIAL_PQQ_2"/>
    <property type="match status" value="1"/>
</dbReference>
<dbReference type="SUPFAM" id="SSF50998">
    <property type="entry name" value="Quinoprotein alcohol dehydrogenase-like"/>
    <property type="match status" value="1"/>
</dbReference>
<feature type="transmembrane region" description="Helical" evidence="10">
    <location>
        <begin position="127"/>
        <end position="147"/>
    </location>
</feature>
<evidence type="ECO:0000256" key="1">
    <source>
        <dbReference type="ARBA" id="ARBA00001931"/>
    </source>
</evidence>
<evidence type="ECO:0000313" key="12">
    <source>
        <dbReference type="EMBL" id="PEH89235.1"/>
    </source>
</evidence>
<dbReference type="InterPro" id="IPR002372">
    <property type="entry name" value="PQQ_rpt_dom"/>
</dbReference>
<keyword evidence="9 10" id="KW-0472">Membrane</keyword>
<feature type="domain" description="Pyrrolo-quinoline quinone repeat" evidence="11">
    <location>
        <begin position="174"/>
        <end position="787"/>
    </location>
</feature>
<dbReference type="AlphaFoldDB" id="A0A2A7UV94"/>
<dbReference type="Gene3D" id="2.140.10.10">
    <property type="entry name" value="Quinoprotein alcohol dehydrogenase-like superfamily"/>
    <property type="match status" value="2"/>
</dbReference>
<feature type="transmembrane region" description="Helical" evidence="10">
    <location>
        <begin position="94"/>
        <end position="115"/>
    </location>
</feature>
<evidence type="ECO:0000313" key="13">
    <source>
        <dbReference type="Proteomes" id="UP000220246"/>
    </source>
</evidence>
<dbReference type="InterPro" id="IPR001479">
    <property type="entry name" value="Quinoprotein_DH_CS"/>
</dbReference>
<dbReference type="GO" id="GO:0048038">
    <property type="term" value="F:quinone binding"/>
    <property type="evidence" value="ECO:0007669"/>
    <property type="project" value="InterPro"/>
</dbReference>
<dbReference type="GO" id="GO:0016614">
    <property type="term" value="F:oxidoreductase activity, acting on CH-OH group of donors"/>
    <property type="evidence" value="ECO:0007669"/>
    <property type="project" value="InterPro"/>
</dbReference>
<keyword evidence="4" id="KW-1003">Cell membrane</keyword>
<dbReference type="CDD" id="cd10280">
    <property type="entry name" value="PQQ_mGDH"/>
    <property type="match status" value="1"/>
</dbReference>
<comment type="cofactor">
    <cofactor evidence="1">
        <name>pyrroloquinoline quinone</name>
        <dbReference type="ChEBI" id="CHEBI:58442"/>
    </cofactor>
</comment>
<dbReference type="NCBIfam" id="TIGR03074">
    <property type="entry name" value="PQQ_membr_DH"/>
    <property type="match status" value="1"/>
</dbReference>
<dbReference type="STRING" id="1219032.GCA_001515545_01284"/>
<dbReference type="PANTHER" id="PTHR32303">
    <property type="entry name" value="QUINOPROTEIN ALCOHOL DEHYDROGENASE (CYTOCHROME C)"/>
    <property type="match status" value="1"/>
</dbReference>
<comment type="similarity">
    <text evidence="3">Belongs to the bacterial PQQ dehydrogenase family.</text>
</comment>
<dbReference type="Proteomes" id="UP000220246">
    <property type="component" value="Unassembled WGS sequence"/>
</dbReference>
<evidence type="ECO:0000256" key="9">
    <source>
        <dbReference type="ARBA" id="ARBA00023136"/>
    </source>
</evidence>
<evidence type="ECO:0000259" key="11">
    <source>
        <dbReference type="Pfam" id="PF01011"/>
    </source>
</evidence>
<evidence type="ECO:0000256" key="3">
    <source>
        <dbReference type="ARBA" id="ARBA00008156"/>
    </source>
</evidence>
<evidence type="ECO:0000256" key="4">
    <source>
        <dbReference type="ARBA" id="ARBA00022475"/>
    </source>
</evidence>
<accession>A0A2A7UV94</accession>
<evidence type="ECO:0000256" key="2">
    <source>
        <dbReference type="ARBA" id="ARBA00004651"/>
    </source>
</evidence>
<dbReference type="Pfam" id="PF01011">
    <property type="entry name" value="PQQ"/>
    <property type="match status" value="1"/>
</dbReference>
<dbReference type="PANTHER" id="PTHR32303:SF4">
    <property type="entry name" value="QUINOPROTEIN GLUCOSE DEHYDROGENASE"/>
    <property type="match status" value="1"/>
</dbReference>
<sequence length="815" mass="86065">MTHQAQAQPVAARVWLWILGAVLAVAGLAFLVGGAKLISLGGSWYFALAGIGLLASGLQTVRSHRSGAWLYLLTFAATVVWALCEVGLDYWSLISRLLALTFGAVVVLASMPLLRQGGVPAGSRAKAPLATAGVLLIAGLAAFASMFQIHPEVSPQAAAATRKPVDAASEQKDWNHYGNSSNNDRFAALDQINVDNVNQLQVAWTFHTGDVPKSTGAGAEDQLTPLQVGDKVFLCTPSNNVIALDADTGQQLWRHDTNSHVGGVWERCRGLAYFDAEAPLAQPSVPGSTPVQAVALPATGSCKRRILMNTIDARLFALNADTGALCDDFGTHGVVDLKQGLGNIANPAYYTLTSAPTVAGTTIVIGGRVADNVQVDMPGGVIRGFDVVTGAQRWAFDAGSATPNALLSPGQTYTRSSANVWAGTTYDPSSNTVYLPMGSPSVDLYGATRSAADLKYGASVLALDAATGKEKWVYQTVHNDLWDFDIPMAPTLIDFPHPDGATTPALVVGTKAGQIFVLDRKTGQPLTKVEDVAVKPGSIPGEKYAPTQPLSVGMPQIGTQTLTEADMWGATPLDQLMCRIKFKSMRYDGLFTVPDTDVSLSFPGSLGGMNWGGLSADPTNQLLFVNDMRLGLWVQMVPQKKDAALSDGGEAPNTGMGQVPLGGTPYAVMKDRFMSPLGIPCQKPPFGTLTAIDMKTQQVAWQVPVGTVQDTGPMGIKMRLPLPVGLPTLGGTLATQGGLVFFAGTQDYYLRAWDTATGKEIWKSRLPVGSQGGPMSYKSPKTGKQYVVISAGGARQSPDRGDYVIAYALPDGTAR</sequence>
<keyword evidence="7 10" id="KW-1133">Transmembrane helix</keyword>
<evidence type="ECO:0000256" key="6">
    <source>
        <dbReference type="ARBA" id="ARBA00022891"/>
    </source>
</evidence>
<feature type="transmembrane region" description="Helical" evidence="10">
    <location>
        <begin position="68"/>
        <end position="88"/>
    </location>
</feature>
<dbReference type="RefSeq" id="WP_066534588.1">
    <property type="nucleotide sequence ID" value="NZ_PDEA01000001.1"/>
</dbReference>